<evidence type="ECO:0008006" key="3">
    <source>
        <dbReference type="Google" id="ProtNLM"/>
    </source>
</evidence>
<reference evidence="1" key="2">
    <citation type="submission" date="2022-01" db="EMBL/GenBank/DDBJ databases">
        <authorList>
            <person name="Yamashiro T."/>
            <person name="Shiraishi A."/>
            <person name="Satake H."/>
            <person name="Nakayama K."/>
        </authorList>
    </citation>
    <scope>NUCLEOTIDE SEQUENCE</scope>
</reference>
<dbReference type="CDD" id="cd09272">
    <property type="entry name" value="RNase_HI_RT_Ty1"/>
    <property type="match status" value="1"/>
</dbReference>
<keyword evidence="2" id="KW-1185">Reference proteome</keyword>
<proteinExistence type="predicted"/>
<sequence length="164" mass="18616">MIYHRYQANPKKSHFIVVKRIFRYLKGTPNLGLWYLKGSGFDLKAYSYSDYVGCNLDRKSTSGSCQFLGGKLVCWSAKEQSLVAMSSGEAEYVAAVECCAQVLRIKSQMVDYDIFYDNVLIFCDNTSAISISNNPVSHSRTKHIDISHRYAISSLMDTAYWMSE</sequence>
<name>A0ABQ4X2K4_9ASTR</name>
<dbReference type="Proteomes" id="UP001151760">
    <property type="component" value="Unassembled WGS sequence"/>
</dbReference>
<organism evidence="1 2">
    <name type="scientific">Tanacetum coccineum</name>
    <dbReference type="NCBI Taxonomy" id="301880"/>
    <lineage>
        <taxon>Eukaryota</taxon>
        <taxon>Viridiplantae</taxon>
        <taxon>Streptophyta</taxon>
        <taxon>Embryophyta</taxon>
        <taxon>Tracheophyta</taxon>
        <taxon>Spermatophyta</taxon>
        <taxon>Magnoliopsida</taxon>
        <taxon>eudicotyledons</taxon>
        <taxon>Gunneridae</taxon>
        <taxon>Pentapetalae</taxon>
        <taxon>asterids</taxon>
        <taxon>campanulids</taxon>
        <taxon>Asterales</taxon>
        <taxon>Asteraceae</taxon>
        <taxon>Asteroideae</taxon>
        <taxon>Anthemideae</taxon>
        <taxon>Anthemidinae</taxon>
        <taxon>Tanacetum</taxon>
    </lineage>
</organism>
<dbReference type="PANTHER" id="PTHR11439">
    <property type="entry name" value="GAG-POL-RELATED RETROTRANSPOSON"/>
    <property type="match status" value="1"/>
</dbReference>
<dbReference type="PANTHER" id="PTHR11439:SF495">
    <property type="entry name" value="REVERSE TRANSCRIPTASE, RNA-DEPENDENT DNA POLYMERASE-RELATED"/>
    <property type="match status" value="1"/>
</dbReference>
<gene>
    <name evidence="1" type="ORF">Tco_0653939</name>
</gene>
<reference evidence="1" key="1">
    <citation type="journal article" date="2022" name="Int. J. Mol. Sci.">
        <title>Draft Genome of Tanacetum Coccineum: Genomic Comparison of Closely Related Tanacetum-Family Plants.</title>
        <authorList>
            <person name="Yamashiro T."/>
            <person name="Shiraishi A."/>
            <person name="Nakayama K."/>
            <person name="Satake H."/>
        </authorList>
    </citation>
    <scope>NUCLEOTIDE SEQUENCE</scope>
</reference>
<evidence type="ECO:0000313" key="1">
    <source>
        <dbReference type="EMBL" id="GJS59155.1"/>
    </source>
</evidence>
<accession>A0ABQ4X2K4</accession>
<dbReference type="EMBL" id="BQNB010009130">
    <property type="protein sequence ID" value="GJS59155.1"/>
    <property type="molecule type" value="Genomic_DNA"/>
</dbReference>
<comment type="caution">
    <text evidence="1">The sequence shown here is derived from an EMBL/GenBank/DDBJ whole genome shotgun (WGS) entry which is preliminary data.</text>
</comment>
<protein>
    <recommendedName>
        <fullName evidence="3">Retrovirus-related Pol polyprotein from transposon TNT 1-94</fullName>
    </recommendedName>
</protein>
<evidence type="ECO:0000313" key="2">
    <source>
        <dbReference type="Proteomes" id="UP001151760"/>
    </source>
</evidence>